<protein>
    <submittedName>
        <fullName evidence="2">Uncharacterized protein</fullName>
    </submittedName>
</protein>
<name>A0A2P5EJ02_TREOI</name>
<gene>
    <name evidence="2" type="ORF">TorRG33x02_186440</name>
</gene>
<dbReference type="InParanoid" id="A0A2P5EJ02"/>
<evidence type="ECO:0000256" key="1">
    <source>
        <dbReference type="SAM" id="MobiDB-lite"/>
    </source>
</evidence>
<evidence type="ECO:0000313" key="3">
    <source>
        <dbReference type="Proteomes" id="UP000237000"/>
    </source>
</evidence>
<comment type="caution">
    <text evidence="2">The sequence shown here is derived from an EMBL/GenBank/DDBJ whole genome shotgun (WGS) entry which is preliminary data.</text>
</comment>
<keyword evidence="3" id="KW-1185">Reference proteome</keyword>
<sequence length="82" mass="9621">MVYSISRLLSRDYGCSMSDGIIRQEAEKLVTLYEACLDDNPRPIEVLMEAISRQDVIDIEDYDYNDEDDDYDNEDPEFFKPI</sequence>
<organism evidence="2 3">
    <name type="scientific">Trema orientale</name>
    <name type="common">Charcoal tree</name>
    <name type="synonym">Celtis orientalis</name>
    <dbReference type="NCBI Taxonomy" id="63057"/>
    <lineage>
        <taxon>Eukaryota</taxon>
        <taxon>Viridiplantae</taxon>
        <taxon>Streptophyta</taxon>
        <taxon>Embryophyta</taxon>
        <taxon>Tracheophyta</taxon>
        <taxon>Spermatophyta</taxon>
        <taxon>Magnoliopsida</taxon>
        <taxon>eudicotyledons</taxon>
        <taxon>Gunneridae</taxon>
        <taxon>Pentapetalae</taxon>
        <taxon>rosids</taxon>
        <taxon>fabids</taxon>
        <taxon>Rosales</taxon>
        <taxon>Cannabaceae</taxon>
        <taxon>Trema</taxon>
    </lineage>
</organism>
<dbReference type="Proteomes" id="UP000237000">
    <property type="component" value="Unassembled WGS sequence"/>
</dbReference>
<dbReference type="EMBL" id="JXTC01000146">
    <property type="protein sequence ID" value="PON85495.1"/>
    <property type="molecule type" value="Genomic_DNA"/>
</dbReference>
<proteinExistence type="predicted"/>
<feature type="region of interest" description="Disordered" evidence="1">
    <location>
        <begin position="63"/>
        <end position="82"/>
    </location>
</feature>
<feature type="compositionally biased region" description="Acidic residues" evidence="1">
    <location>
        <begin position="63"/>
        <end position="76"/>
    </location>
</feature>
<evidence type="ECO:0000313" key="2">
    <source>
        <dbReference type="EMBL" id="PON85495.1"/>
    </source>
</evidence>
<reference evidence="3" key="1">
    <citation type="submission" date="2016-06" db="EMBL/GenBank/DDBJ databases">
        <title>Parallel loss of symbiosis genes in relatives of nitrogen-fixing non-legume Parasponia.</title>
        <authorList>
            <person name="Van Velzen R."/>
            <person name="Holmer R."/>
            <person name="Bu F."/>
            <person name="Rutten L."/>
            <person name="Van Zeijl A."/>
            <person name="Liu W."/>
            <person name="Santuari L."/>
            <person name="Cao Q."/>
            <person name="Sharma T."/>
            <person name="Shen D."/>
            <person name="Roswanjaya Y."/>
            <person name="Wardhani T."/>
            <person name="Kalhor M.S."/>
            <person name="Jansen J."/>
            <person name="Van den Hoogen J."/>
            <person name="Gungor B."/>
            <person name="Hartog M."/>
            <person name="Hontelez J."/>
            <person name="Verver J."/>
            <person name="Yang W.-C."/>
            <person name="Schijlen E."/>
            <person name="Repin R."/>
            <person name="Schilthuizen M."/>
            <person name="Schranz E."/>
            <person name="Heidstra R."/>
            <person name="Miyata K."/>
            <person name="Fedorova E."/>
            <person name="Kohlen W."/>
            <person name="Bisseling T."/>
            <person name="Smit S."/>
            <person name="Geurts R."/>
        </authorList>
    </citation>
    <scope>NUCLEOTIDE SEQUENCE [LARGE SCALE GENOMIC DNA]</scope>
    <source>
        <strain evidence="3">cv. RG33-2</strain>
    </source>
</reference>
<dbReference type="AlphaFoldDB" id="A0A2P5EJ02"/>
<accession>A0A2P5EJ02</accession>